<comment type="similarity">
    <text evidence="3 10 13">Belongs to the IPP transferase family.</text>
</comment>
<protein>
    <recommendedName>
        <fullName evidence="10">tRNA dimethylallyltransferase</fullName>
        <ecNumber evidence="10">2.5.1.75</ecNumber>
    </recommendedName>
    <alternativeName>
        <fullName evidence="10">Dimethylallyl diphosphate:tRNA dimethylallyltransferase</fullName>
        <shortName evidence="10">DMAPP:tRNA dimethylallyltransferase</shortName>
        <shortName evidence="10">DMATase</shortName>
    </alternativeName>
    <alternativeName>
        <fullName evidence="10">Isopentenyl-diphosphate:tRNA isopentenyltransferase</fullName>
        <shortName evidence="10">IPP transferase</shortName>
        <shortName evidence="10">IPPT</shortName>
        <shortName evidence="10">IPTase</shortName>
    </alternativeName>
</protein>
<dbReference type="GO" id="GO:0052381">
    <property type="term" value="F:tRNA dimethylallyltransferase activity"/>
    <property type="evidence" value="ECO:0007669"/>
    <property type="project" value="UniProtKB-EC"/>
</dbReference>
<evidence type="ECO:0000256" key="7">
    <source>
        <dbReference type="ARBA" id="ARBA00022840"/>
    </source>
</evidence>
<dbReference type="NCBIfam" id="TIGR00174">
    <property type="entry name" value="miaA"/>
    <property type="match status" value="1"/>
</dbReference>
<evidence type="ECO:0000313" key="15">
    <source>
        <dbReference type="Proteomes" id="UP001382727"/>
    </source>
</evidence>
<evidence type="ECO:0000256" key="6">
    <source>
        <dbReference type="ARBA" id="ARBA00022741"/>
    </source>
</evidence>
<dbReference type="RefSeq" id="WP_338748034.1">
    <property type="nucleotide sequence ID" value="NZ_CP144913.1"/>
</dbReference>
<reference evidence="14 15" key="1">
    <citation type="submission" date="2024-02" db="EMBL/GenBank/DDBJ databases">
        <title>Janibacter sp. nov., isolated from gut of marine sandworm.</title>
        <authorList>
            <person name="Kim B."/>
            <person name="Jun M.O."/>
            <person name="Shin N.-R."/>
        </authorList>
    </citation>
    <scope>NUCLEOTIDE SEQUENCE [LARGE SCALE GENOMIC DNA]</scope>
    <source>
        <strain evidence="14 15">A1S7</strain>
    </source>
</reference>
<dbReference type="Gene3D" id="1.10.20.140">
    <property type="match status" value="1"/>
</dbReference>
<feature type="site" description="Interaction with substrate tRNA" evidence="10">
    <location>
        <position position="122"/>
    </location>
</feature>
<proteinExistence type="inferred from homology"/>
<accession>A0ABZ2ME50</accession>
<name>A0ABZ2ME50_9MICO</name>
<dbReference type="EC" id="2.5.1.75" evidence="10"/>
<evidence type="ECO:0000256" key="12">
    <source>
        <dbReference type="RuleBase" id="RU003784"/>
    </source>
</evidence>
<evidence type="ECO:0000313" key="14">
    <source>
        <dbReference type="EMBL" id="WXB75322.1"/>
    </source>
</evidence>
<dbReference type="InterPro" id="IPR039657">
    <property type="entry name" value="Dimethylallyltransferase"/>
</dbReference>
<keyword evidence="5 10" id="KW-0819">tRNA processing</keyword>
<dbReference type="Gene3D" id="3.40.50.300">
    <property type="entry name" value="P-loop containing nucleotide triphosphate hydrolases"/>
    <property type="match status" value="1"/>
</dbReference>
<feature type="binding site" evidence="10">
    <location>
        <begin position="12"/>
        <end position="17"/>
    </location>
    <ligand>
        <name>substrate</name>
    </ligand>
</feature>
<feature type="binding site" evidence="10">
    <location>
        <begin position="10"/>
        <end position="17"/>
    </location>
    <ligand>
        <name>ATP</name>
        <dbReference type="ChEBI" id="CHEBI:30616"/>
    </ligand>
</feature>
<dbReference type="EMBL" id="CP144913">
    <property type="protein sequence ID" value="WXB75322.1"/>
    <property type="molecule type" value="Genomic_DNA"/>
</dbReference>
<dbReference type="Proteomes" id="UP001382727">
    <property type="component" value="Chromosome"/>
</dbReference>
<evidence type="ECO:0000256" key="10">
    <source>
        <dbReference type="HAMAP-Rule" id="MF_00185"/>
    </source>
</evidence>
<evidence type="ECO:0000256" key="8">
    <source>
        <dbReference type="ARBA" id="ARBA00022842"/>
    </source>
</evidence>
<evidence type="ECO:0000256" key="4">
    <source>
        <dbReference type="ARBA" id="ARBA00022679"/>
    </source>
</evidence>
<evidence type="ECO:0000256" key="1">
    <source>
        <dbReference type="ARBA" id="ARBA00001946"/>
    </source>
</evidence>
<organism evidence="14 15">
    <name type="scientific">Janibacter alittae</name>
    <dbReference type="NCBI Taxonomy" id="3115209"/>
    <lineage>
        <taxon>Bacteria</taxon>
        <taxon>Bacillati</taxon>
        <taxon>Actinomycetota</taxon>
        <taxon>Actinomycetes</taxon>
        <taxon>Micrococcales</taxon>
        <taxon>Intrasporangiaceae</taxon>
        <taxon>Janibacter</taxon>
    </lineage>
</organism>
<sequence length="312" mass="34277">MIAQVIAVVGATATGKSDLALDLAEALGGEVVNADAMQLYRGMDIGTNKLPPEQRRGIPHHVLDVLDVTEESTLADYQVRAEAAIADVLDRGLVPVLAGGSGLYVRAAMDHLRIPPTDPTVRARLEAEAQDEEGVAALRDRLRSVDPSAAEAIEPNNVRRIIRALEVVEITGRPFSATAPTKRYRRPSLVIGLRDDWDALTTRIERRARAMWDDGLLDEVAALDAAGLRDGRTASQAIGYSQALAEIDGRTTREEAIAQTAQATRRYARRQESWWRPDHRVEWFDAADPGLAEAATARARRPTHHHRSEWTP</sequence>
<keyword evidence="15" id="KW-1185">Reference proteome</keyword>
<keyword evidence="7 10" id="KW-0067">ATP-binding</keyword>
<dbReference type="InterPro" id="IPR018022">
    <property type="entry name" value="IPT"/>
</dbReference>
<keyword evidence="4 10" id="KW-0808">Transferase</keyword>
<evidence type="ECO:0000256" key="11">
    <source>
        <dbReference type="RuleBase" id="RU003783"/>
    </source>
</evidence>
<comment type="catalytic activity">
    <reaction evidence="9 10 11">
        <text>adenosine(37) in tRNA + dimethylallyl diphosphate = N(6)-dimethylallyladenosine(37) in tRNA + diphosphate</text>
        <dbReference type="Rhea" id="RHEA:26482"/>
        <dbReference type="Rhea" id="RHEA-COMP:10162"/>
        <dbReference type="Rhea" id="RHEA-COMP:10375"/>
        <dbReference type="ChEBI" id="CHEBI:33019"/>
        <dbReference type="ChEBI" id="CHEBI:57623"/>
        <dbReference type="ChEBI" id="CHEBI:74411"/>
        <dbReference type="ChEBI" id="CHEBI:74415"/>
        <dbReference type="EC" id="2.5.1.75"/>
    </reaction>
</comment>
<evidence type="ECO:0000256" key="13">
    <source>
        <dbReference type="RuleBase" id="RU003785"/>
    </source>
</evidence>
<comment type="caution">
    <text evidence="10">Lacks conserved residue(s) required for the propagation of feature annotation.</text>
</comment>
<comment type="cofactor">
    <cofactor evidence="1 10">
        <name>Mg(2+)</name>
        <dbReference type="ChEBI" id="CHEBI:18420"/>
    </cofactor>
</comment>
<evidence type="ECO:0000256" key="2">
    <source>
        <dbReference type="ARBA" id="ARBA00003213"/>
    </source>
</evidence>
<dbReference type="HAMAP" id="MF_00185">
    <property type="entry name" value="IPP_trans"/>
    <property type="match status" value="1"/>
</dbReference>
<dbReference type="PANTHER" id="PTHR11088">
    <property type="entry name" value="TRNA DIMETHYLALLYLTRANSFERASE"/>
    <property type="match status" value="1"/>
</dbReference>
<evidence type="ECO:0000256" key="5">
    <source>
        <dbReference type="ARBA" id="ARBA00022694"/>
    </source>
</evidence>
<keyword evidence="8 10" id="KW-0460">Magnesium</keyword>
<dbReference type="Pfam" id="PF01715">
    <property type="entry name" value="IPPT"/>
    <property type="match status" value="1"/>
</dbReference>
<comment type="function">
    <text evidence="2 10 12">Catalyzes the transfer of a dimethylallyl group onto the adenine at position 37 in tRNAs that read codons beginning with uridine, leading to the formation of N6-(dimethylallyl)adenosine (i(6)A).</text>
</comment>
<keyword evidence="6 10" id="KW-0547">Nucleotide-binding</keyword>
<gene>
    <name evidence="10 14" type="primary">miaA</name>
    <name evidence="14" type="ORF">V1351_10170</name>
</gene>
<comment type="subunit">
    <text evidence="10">Monomer.</text>
</comment>
<dbReference type="PANTHER" id="PTHR11088:SF60">
    <property type="entry name" value="TRNA DIMETHYLALLYLTRANSFERASE"/>
    <property type="match status" value="1"/>
</dbReference>
<dbReference type="InterPro" id="IPR027417">
    <property type="entry name" value="P-loop_NTPase"/>
</dbReference>
<evidence type="ECO:0000256" key="9">
    <source>
        <dbReference type="ARBA" id="ARBA00049563"/>
    </source>
</evidence>
<dbReference type="SUPFAM" id="SSF52540">
    <property type="entry name" value="P-loop containing nucleoside triphosphate hydrolases"/>
    <property type="match status" value="1"/>
</dbReference>
<evidence type="ECO:0000256" key="3">
    <source>
        <dbReference type="ARBA" id="ARBA00005842"/>
    </source>
</evidence>
<feature type="site" description="Interaction with substrate tRNA" evidence="10">
    <location>
        <position position="101"/>
    </location>
</feature>